<dbReference type="InterPro" id="IPR006912">
    <property type="entry name" value="Harbinger_derived_prot"/>
</dbReference>
<evidence type="ECO:0000313" key="2">
    <source>
        <dbReference type="EMBL" id="KAE9264034.1"/>
    </source>
</evidence>
<dbReference type="Pfam" id="PF04827">
    <property type="entry name" value="Plant_tran"/>
    <property type="match status" value="1"/>
</dbReference>
<dbReference type="EMBL" id="QXGE01007080">
    <property type="protein sequence ID" value="KAE9264034.1"/>
    <property type="molecule type" value="Genomic_DNA"/>
</dbReference>
<proteinExistence type="predicted"/>
<sequence>MEGESADLLRGGIHDALGLDEDNDDDDLLAQQVLFSTPKEDVPRRRGGSQPGKRANKDRDFQARYKRFIQQYFAPNSVYDELDFRRRNRMSKSLFSRVLDGVLEADPQYFEQRPDATKRMGIHPMLKVTSALRVLAYAMSADALDENLEMSDTVIYNNVTHFVEAVDKQFGSEYLRSQNETDMQRLLQMNARRGFVGMWFSIDCMHWEWQNCSSGWAGQFKGKEKKPTVVLEACADQELWIWHASFGWPGSLNDLDILDRSPVFDDLMNGTAPRVNFKINGHEYNMAYCLADGIYPDWAVFIKTLSQPRGNKQKKIAAVQEALRKDVERAFGVLQARWRILAVPCKLHSRLDMEKVMRACIILHNMICEENRNSNVDEHNYLFDESDESSVYTLKVTRPAGFRPRSIGELTSRINAIESATKHAQLRADLIEHVWNCFGDEI</sequence>
<evidence type="ECO:0000256" key="1">
    <source>
        <dbReference type="SAM" id="MobiDB-lite"/>
    </source>
</evidence>
<dbReference type="Proteomes" id="UP000437068">
    <property type="component" value="Unassembled WGS sequence"/>
</dbReference>
<evidence type="ECO:0008006" key="4">
    <source>
        <dbReference type="Google" id="ProtNLM"/>
    </source>
</evidence>
<evidence type="ECO:0000313" key="3">
    <source>
        <dbReference type="Proteomes" id="UP000437068"/>
    </source>
</evidence>
<gene>
    <name evidence="2" type="ORF">PF001_g31453</name>
</gene>
<protein>
    <recommendedName>
        <fullName evidence="4">DDE Tnp4 domain-containing protein</fullName>
    </recommendedName>
</protein>
<name>A0A6A4B002_9STRA</name>
<organism evidence="2 3">
    <name type="scientific">Phytophthora fragariae</name>
    <dbReference type="NCBI Taxonomy" id="53985"/>
    <lineage>
        <taxon>Eukaryota</taxon>
        <taxon>Sar</taxon>
        <taxon>Stramenopiles</taxon>
        <taxon>Oomycota</taxon>
        <taxon>Peronosporomycetes</taxon>
        <taxon>Peronosporales</taxon>
        <taxon>Peronosporaceae</taxon>
        <taxon>Phytophthora</taxon>
    </lineage>
</organism>
<comment type="caution">
    <text evidence="2">The sequence shown here is derived from an EMBL/GenBank/DDBJ whole genome shotgun (WGS) entry which is preliminary data.</text>
</comment>
<dbReference type="PANTHER" id="PTHR47150">
    <property type="entry name" value="OS12G0169200 PROTEIN"/>
    <property type="match status" value="1"/>
</dbReference>
<dbReference type="PANTHER" id="PTHR47150:SF5">
    <property type="entry name" value="OS07G0546750 PROTEIN"/>
    <property type="match status" value="1"/>
</dbReference>
<reference evidence="2 3" key="1">
    <citation type="submission" date="2018-08" db="EMBL/GenBank/DDBJ databases">
        <title>Genomic investigation of the strawberry pathogen Phytophthora fragariae indicates pathogenicity is determined by transcriptional variation in three key races.</title>
        <authorList>
            <person name="Adams T.M."/>
            <person name="Armitage A.D."/>
            <person name="Sobczyk M.K."/>
            <person name="Bates H.J."/>
            <person name="Dunwell J.M."/>
            <person name="Nellist C.F."/>
            <person name="Harrison R.J."/>
        </authorList>
    </citation>
    <scope>NUCLEOTIDE SEQUENCE [LARGE SCALE GENOMIC DNA]</scope>
    <source>
        <strain evidence="2 3">A4</strain>
    </source>
</reference>
<feature type="region of interest" description="Disordered" evidence="1">
    <location>
        <begin position="32"/>
        <end position="57"/>
    </location>
</feature>
<accession>A0A6A4B002</accession>
<dbReference type="AlphaFoldDB" id="A0A6A4B002"/>